<dbReference type="SUPFAM" id="SSF46689">
    <property type="entry name" value="Homeodomain-like"/>
    <property type="match status" value="1"/>
</dbReference>
<dbReference type="PROSITE" id="PS50977">
    <property type="entry name" value="HTH_TETR_2"/>
    <property type="match status" value="1"/>
</dbReference>
<feature type="domain" description="HTH tetR-type" evidence="3">
    <location>
        <begin position="12"/>
        <end position="72"/>
    </location>
</feature>
<dbReference type="PANTHER" id="PTHR43479:SF7">
    <property type="entry name" value="TETR-FAMILY TRANSCRIPTIONAL REGULATOR"/>
    <property type="match status" value="1"/>
</dbReference>
<reference evidence="4 5" key="1">
    <citation type="submission" date="2016-10" db="EMBL/GenBank/DDBJ databases">
        <authorList>
            <person name="Varghese N."/>
            <person name="Submissions S."/>
        </authorList>
    </citation>
    <scope>NUCLEOTIDE SEQUENCE [LARGE SCALE GENOMIC DNA]</scope>
    <source>
        <strain evidence="4 5">WC1T17</strain>
    </source>
</reference>
<evidence type="ECO:0000259" key="3">
    <source>
        <dbReference type="PROSITE" id="PS50977"/>
    </source>
</evidence>
<dbReference type="PRINTS" id="PR00455">
    <property type="entry name" value="HTHTETR"/>
</dbReference>
<comment type="caution">
    <text evidence="4">The sequence shown here is derived from an EMBL/GenBank/DDBJ whole genome shotgun (WGS) entry which is preliminary data.</text>
</comment>
<dbReference type="EMBL" id="FOCC01000005">
    <property type="protein sequence ID" value="SEM62653.1"/>
    <property type="molecule type" value="Genomic_DNA"/>
</dbReference>
<name>A0ABY1ABB0_9LACO</name>
<dbReference type="InterPro" id="IPR050624">
    <property type="entry name" value="HTH-type_Tx_Regulator"/>
</dbReference>
<evidence type="ECO:0000256" key="2">
    <source>
        <dbReference type="PROSITE-ProRule" id="PRU00335"/>
    </source>
</evidence>
<dbReference type="InterPro" id="IPR039532">
    <property type="entry name" value="TetR_C_Firmicutes"/>
</dbReference>
<evidence type="ECO:0000256" key="1">
    <source>
        <dbReference type="ARBA" id="ARBA00023125"/>
    </source>
</evidence>
<protein>
    <submittedName>
        <fullName evidence="4">Transcriptional regulator, TetR family</fullName>
    </submittedName>
</protein>
<dbReference type="InterPro" id="IPR001647">
    <property type="entry name" value="HTH_TetR"/>
</dbReference>
<evidence type="ECO:0000313" key="5">
    <source>
        <dbReference type="Proteomes" id="UP000182089"/>
    </source>
</evidence>
<dbReference type="InterPro" id="IPR009057">
    <property type="entry name" value="Homeodomain-like_sf"/>
</dbReference>
<dbReference type="PANTHER" id="PTHR43479">
    <property type="entry name" value="ACREF/ENVCD OPERON REPRESSOR-RELATED"/>
    <property type="match status" value="1"/>
</dbReference>
<keyword evidence="1 2" id="KW-0238">DNA-binding</keyword>
<dbReference type="Gene3D" id="1.10.357.10">
    <property type="entry name" value="Tetracycline Repressor, domain 2"/>
    <property type="match status" value="1"/>
</dbReference>
<proteinExistence type="predicted"/>
<feature type="DNA-binding region" description="H-T-H motif" evidence="2">
    <location>
        <begin position="35"/>
        <end position="54"/>
    </location>
</feature>
<evidence type="ECO:0000313" key="4">
    <source>
        <dbReference type="EMBL" id="SEM62653.1"/>
    </source>
</evidence>
<gene>
    <name evidence="4" type="ORF">SAMN05216431_105121</name>
</gene>
<sequence length="203" mass="23610">MKEFKKEDLRVIRTKKLIFEAFIELIQEKGFAAMTVQDIADRAMINRSTFYSHFQDKQAVLDQVFSYALTPLFESISSDILEDGVILRKKKVVKVLTRIFKQIQKKRNFYAVALEGQGNFKIADSLRQFLSNHFADVFNKMHVKDGQDDIPMDYIVLYLVTTFMSSVRWWLDHDCEFSAEKMASLLMKIISSAGLQVCDIEVR</sequence>
<dbReference type="Pfam" id="PF00440">
    <property type="entry name" value="TetR_N"/>
    <property type="match status" value="1"/>
</dbReference>
<dbReference type="Proteomes" id="UP000182089">
    <property type="component" value="Unassembled WGS sequence"/>
</dbReference>
<accession>A0ABY1ABB0</accession>
<organism evidence="4 5">
    <name type="scientific">Ligilactobacillus ruminis</name>
    <dbReference type="NCBI Taxonomy" id="1623"/>
    <lineage>
        <taxon>Bacteria</taxon>
        <taxon>Bacillati</taxon>
        <taxon>Bacillota</taxon>
        <taxon>Bacilli</taxon>
        <taxon>Lactobacillales</taxon>
        <taxon>Lactobacillaceae</taxon>
        <taxon>Ligilactobacillus</taxon>
    </lineage>
</organism>
<dbReference type="Pfam" id="PF14278">
    <property type="entry name" value="TetR_C_8"/>
    <property type="match status" value="1"/>
</dbReference>